<gene>
    <name evidence="1" type="ORF">V2W30_13195</name>
</gene>
<evidence type="ECO:0000313" key="2">
    <source>
        <dbReference type="Proteomes" id="UP001432251"/>
    </source>
</evidence>
<name>A0ACD5AAU3_9ACTN</name>
<proteinExistence type="predicted"/>
<evidence type="ECO:0000313" key="1">
    <source>
        <dbReference type="EMBL" id="WWQ64200.1"/>
    </source>
</evidence>
<sequence length="49" mass="5645">MGKHDKQEGGRHPDRMQPTWGARVAQLLPLINLLIAIQKIVEEWILPFV</sequence>
<dbReference type="Proteomes" id="UP001432251">
    <property type="component" value="Chromosome"/>
</dbReference>
<organism evidence="1 2">
    <name type="scientific">Streptomyces citrinus</name>
    <dbReference type="NCBI Taxonomy" id="3118173"/>
    <lineage>
        <taxon>Bacteria</taxon>
        <taxon>Bacillati</taxon>
        <taxon>Actinomycetota</taxon>
        <taxon>Actinomycetes</taxon>
        <taxon>Kitasatosporales</taxon>
        <taxon>Streptomycetaceae</taxon>
        <taxon>Streptomyces</taxon>
    </lineage>
</organism>
<dbReference type="EMBL" id="CP146022">
    <property type="protein sequence ID" value="WWQ64200.1"/>
    <property type="molecule type" value="Genomic_DNA"/>
</dbReference>
<protein>
    <submittedName>
        <fullName evidence="1">Uncharacterized protein</fullName>
    </submittedName>
</protein>
<accession>A0ACD5AAU3</accession>
<reference evidence="1" key="1">
    <citation type="journal article" date="2025" name="Int. J. Syst. Evol. Microbiol.">
        <title>Streptomyces citrinus sp. nov., with yellow diffusible pigment.</title>
        <authorList>
            <person name="He Y."/>
            <person name="Yang E."/>
            <person name="Xu J."/>
            <person name="Sun Y."/>
            <person name="Sun L."/>
        </authorList>
    </citation>
    <scope>NUCLEOTIDE SEQUENCE</scope>
    <source>
        <strain evidence="1">Q6</strain>
    </source>
</reference>
<keyword evidence="2" id="KW-1185">Reference proteome</keyword>